<evidence type="ECO:0000313" key="3">
    <source>
        <dbReference type="EMBL" id="BES93560.1"/>
    </source>
</evidence>
<evidence type="ECO:0000313" key="4">
    <source>
        <dbReference type="Proteomes" id="UP001307889"/>
    </source>
</evidence>
<organism evidence="3 4">
    <name type="scientific">Nesidiocoris tenuis</name>
    <dbReference type="NCBI Taxonomy" id="355587"/>
    <lineage>
        <taxon>Eukaryota</taxon>
        <taxon>Metazoa</taxon>
        <taxon>Ecdysozoa</taxon>
        <taxon>Arthropoda</taxon>
        <taxon>Hexapoda</taxon>
        <taxon>Insecta</taxon>
        <taxon>Pterygota</taxon>
        <taxon>Neoptera</taxon>
        <taxon>Paraneoptera</taxon>
        <taxon>Hemiptera</taxon>
        <taxon>Heteroptera</taxon>
        <taxon>Panheteroptera</taxon>
        <taxon>Cimicomorpha</taxon>
        <taxon>Miridae</taxon>
        <taxon>Dicyphina</taxon>
        <taxon>Nesidiocoris</taxon>
    </lineage>
</organism>
<dbReference type="EMBL" id="AP028912">
    <property type="protein sequence ID" value="BES93560.1"/>
    <property type="molecule type" value="Genomic_DNA"/>
</dbReference>
<name>A0ABN7AMV7_9HEMI</name>
<keyword evidence="1" id="KW-0175">Coiled coil</keyword>
<gene>
    <name evidence="3" type="ORF">NTJ_06369</name>
</gene>
<keyword evidence="2" id="KW-0732">Signal</keyword>
<reference evidence="3 4" key="1">
    <citation type="submission" date="2023-09" db="EMBL/GenBank/DDBJ databases">
        <title>Nesidiocoris tenuis whole genome shotgun sequence.</title>
        <authorList>
            <person name="Shibata T."/>
            <person name="Shimoda M."/>
            <person name="Kobayashi T."/>
            <person name="Uehara T."/>
        </authorList>
    </citation>
    <scope>NUCLEOTIDE SEQUENCE [LARGE SCALE GENOMIC DNA]</scope>
    <source>
        <strain evidence="3 4">Japan</strain>
    </source>
</reference>
<feature type="chain" id="PRO_5046531365" description="Protein TsetseEP domain-containing protein" evidence="2">
    <location>
        <begin position="18"/>
        <end position="172"/>
    </location>
</feature>
<dbReference type="Proteomes" id="UP001307889">
    <property type="component" value="Chromosome 4"/>
</dbReference>
<feature type="signal peptide" evidence="2">
    <location>
        <begin position="1"/>
        <end position="17"/>
    </location>
</feature>
<proteinExistence type="predicted"/>
<protein>
    <recommendedName>
        <fullName evidence="5">Protein TsetseEP domain-containing protein</fullName>
    </recommendedName>
</protein>
<evidence type="ECO:0000256" key="1">
    <source>
        <dbReference type="SAM" id="Coils"/>
    </source>
</evidence>
<sequence>MLKRTLLGFLLVAYVSSVSEKTYGLATIRGILSFYQDRLVALENEFGFNIDRFLDNVEKTAKAISATVGECAHAAAVPLGASLTEEAKKVLSDLDAKMEALIQKLDDMSDDDVDKLWTSVSLSGNFRTDMNTAVMTLKNGIFQKLNQFNKEVLEKCNPAANVVTMTMGRRWG</sequence>
<evidence type="ECO:0000256" key="2">
    <source>
        <dbReference type="SAM" id="SignalP"/>
    </source>
</evidence>
<feature type="coiled-coil region" evidence="1">
    <location>
        <begin position="84"/>
        <end position="111"/>
    </location>
</feature>
<accession>A0ABN7AMV7</accession>
<evidence type="ECO:0008006" key="5">
    <source>
        <dbReference type="Google" id="ProtNLM"/>
    </source>
</evidence>
<keyword evidence="4" id="KW-1185">Reference proteome</keyword>